<gene>
    <name evidence="4" type="ORF">PENARI_c009G01194</name>
</gene>
<dbReference type="InterPro" id="IPR003265">
    <property type="entry name" value="HhH-GPD_domain"/>
</dbReference>
<dbReference type="Proteomes" id="UP000177622">
    <property type="component" value="Unassembled WGS sequence"/>
</dbReference>
<dbReference type="FunFam" id="1.10.340.30:FF:000020">
    <property type="entry name" value="Pre-mRNA splicing factor, putative"/>
    <property type="match status" value="1"/>
</dbReference>
<dbReference type="AlphaFoldDB" id="A0A1F5LI68"/>
<dbReference type="GeneID" id="34576471"/>
<sequence length="351" mass="39450">MSIPREAWQLLVEFKLSPDFLSDSSLSDAPSDFDWDEPDLTPILPVISFPPKSPPCVPLSTNENPRTPVKGTSLLIPESNKAPRVKSAKLSPYFPKVLADAESCLPFPSINVPSFGLIQEQLAHDPFRLLIATIFLNRTRGGVALPVLFKVFDRYPTIEAIAAADESEFVSMIRCLGFQNQRARKCIALAKTWLTNPPHKNKRYRKLHYPRKLDGRDVGRDECINEEDLRVAWEIAHLPGVGAYSLDSWRIFCRDELRDKASDWQGTGATEVGFVAEWKCVLPQDKELRAYLSWMWLKEGWIWDHNTGDLTAASDKMMRAAHSGGVAHEEDGNWVLETSPVKAVNGLHGSE</sequence>
<feature type="domain" description="HhH-GPD" evidence="3">
    <location>
        <begin position="131"/>
        <end position="211"/>
    </location>
</feature>
<dbReference type="STRING" id="1835702.A0A1F5LI68"/>
<comment type="subcellular location">
    <subcellularLocation>
        <location evidence="1">Nucleus</location>
    </subcellularLocation>
</comment>
<reference evidence="4 5" key="1">
    <citation type="journal article" date="2016" name="Sci. Rep.">
        <title>Penicillium arizonense, a new, genome sequenced fungal species, reveals a high chemical diversity in secreted metabolites.</title>
        <authorList>
            <person name="Grijseels S."/>
            <person name="Nielsen J.C."/>
            <person name="Randelovic M."/>
            <person name="Nielsen J."/>
            <person name="Nielsen K.F."/>
            <person name="Workman M."/>
            <person name="Frisvad J.C."/>
        </authorList>
    </citation>
    <scope>NUCLEOTIDE SEQUENCE [LARGE SCALE GENOMIC DNA]</scope>
    <source>
        <strain evidence="4 5">CBS 141311</strain>
    </source>
</reference>
<dbReference type="RefSeq" id="XP_022488206.1">
    <property type="nucleotide sequence ID" value="XM_022631737.1"/>
</dbReference>
<dbReference type="GO" id="GO:0003677">
    <property type="term" value="F:DNA binding"/>
    <property type="evidence" value="ECO:0007669"/>
    <property type="project" value="InterPro"/>
</dbReference>
<evidence type="ECO:0000259" key="3">
    <source>
        <dbReference type="Pfam" id="PF00730"/>
    </source>
</evidence>
<comment type="caution">
    <text evidence="4">The sequence shown here is derived from an EMBL/GenBank/DDBJ whole genome shotgun (WGS) entry which is preliminary data.</text>
</comment>
<dbReference type="SUPFAM" id="SSF48150">
    <property type="entry name" value="DNA-glycosylase"/>
    <property type="match status" value="1"/>
</dbReference>
<dbReference type="InterPro" id="IPR045138">
    <property type="entry name" value="MeCP2/MBD4"/>
</dbReference>
<dbReference type="GO" id="GO:0006285">
    <property type="term" value="P:base-excision repair, AP site formation"/>
    <property type="evidence" value="ECO:0007669"/>
    <property type="project" value="UniProtKB-ARBA"/>
</dbReference>
<name>A0A1F5LI68_PENAI</name>
<dbReference type="GO" id="GO:0003824">
    <property type="term" value="F:catalytic activity"/>
    <property type="evidence" value="ECO:0007669"/>
    <property type="project" value="InterPro"/>
</dbReference>
<protein>
    <recommendedName>
        <fullName evidence="3">HhH-GPD domain-containing protein</fullName>
    </recommendedName>
</protein>
<keyword evidence="2" id="KW-0539">Nucleus</keyword>
<dbReference type="Pfam" id="PF00730">
    <property type="entry name" value="HhH-GPD"/>
    <property type="match status" value="1"/>
</dbReference>
<dbReference type="Gene3D" id="1.10.340.30">
    <property type="entry name" value="Hypothetical protein, domain 2"/>
    <property type="match status" value="1"/>
</dbReference>
<evidence type="ECO:0000256" key="1">
    <source>
        <dbReference type="ARBA" id="ARBA00004123"/>
    </source>
</evidence>
<dbReference type="PANTHER" id="PTHR15074">
    <property type="entry name" value="METHYL-CPG-BINDING PROTEIN"/>
    <property type="match status" value="1"/>
</dbReference>
<organism evidence="4 5">
    <name type="scientific">Penicillium arizonense</name>
    <dbReference type="NCBI Taxonomy" id="1835702"/>
    <lineage>
        <taxon>Eukaryota</taxon>
        <taxon>Fungi</taxon>
        <taxon>Dikarya</taxon>
        <taxon>Ascomycota</taxon>
        <taxon>Pezizomycotina</taxon>
        <taxon>Eurotiomycetes</taxon>
        <taxon>Eurotiomycetidae</taxon>
        <taxon>Eurotiales</taxon>
        <taxon>Aspergillaceae</taxon>
        <taxon>Penicillium</taxon>
    </lineage>
</organism>
<evidence type="ECO:0000313" key="5">
    <source>
        <dbReference type="Proteomes" id="UP000177622"/>
    </source>
</evidence>
<dbReference type="EMBL" id="LXJU01000009">
    <property type="protein sequence ID" value="OGE52766.1"/>
    <property type="molecule type" value="Genomic_DNA"/>
</dbReference>
<dbReference type="PANTHER" id="PTHR15074:SF0">
    <property type="entry name" value="METHYL-CPG-BINDING DOMAIN PROTEIN 4-LIKE PROTEIN"/>
    <property type="match status" value="1"/>
</dbReference>
<evidence type="ECO:0000256" key="2">
    <source>
        <dbReference type="ARBA" id="ARBA00023242"/>
    </source>
</evidence>
<dbReference type="InterPro" id="IPR011257">
    <property type="entry name" value="DNA_glycosylase"/>
</dbReference>
<proteinExistence type="predicted"/>
<dbReference type="GO" id="GO:0005634">
    <property type="term" value="C:nucleus"/>
    <property type="evidence" value="ECO:0007669"/>
    <property type="project" value="UniProtKB-SubCell"/>
</dbReference>
<keyword evidence="5" id="KW-1185">Reference proteome</keyword>
<dbReference type="OrthoDB" id="10265068at2759"/>
<evidence type="ECO:0000313" key="4">
    <source>
        <dbReference type="EMBL" id="OGE52766.1"/>
    </source>
</evidence>
<accession>A0A1F5LI68</accession>